<protein>
    <recommendedName>
        <fullName evidence="7">HSF-type DNA-binding domain-containing protein</fullName>
    </recommendedName>
</protein>
<dbReference type="InterPro" id="IPR036388">
    <property type="entry name" value="WH-like_DNA-bd_sf"/>
</dbReference>
<dbReference type="PANTHER" id="PTHR10015">
    <property type="entry name" value="HEAT SHOCK TRANSCRIPTION FACTOR"/>
    <property type="match status" value="1"/>
</dbReference>
<dbReference type="HOGENOM" id="CLU_835399_0_0_1"/>
<keyword evidence="4" id="KW-0804">Transcription</keyword>
<accession>B5Y5T6</accession>
<dbReference type="OrthoDB" id="60033at2759"/>
<comment type="subcellular location">
    <subcellularLocation>
        <location evidence="1">Nucleus</location>
    </subcellularLocation>
</comment>
<organism evidence="8 9">
    <name type="scientific">Phaeodactylum tricornutum (strain CCAP 1055/1)</name>
    <dbReference type="NCBI Taxonomy" id="556484"/>
    <lineage>
        <taxon>Eukaryota</taxon>
        <taxon>Sar</taxon>
        <taxon>Stramenopiles</taxon>
        <taxon>Ochrophyta</taxon>
        <taxon>Bacillariophyta</taxon>
        <taxon>Bacillariophyceae</taxon>
        <taxon>Bacillariophycidae</taxon>
        <taxon>Naviculales</taxon>
        <taxon>Phaeodactylaceae</taxon>
        <taxon>Phaeodactylum</taxon>
    </lineage>
</organism>
<evidence type="ECO:0000313" key="8">
    <source>
        <dbReference type="EMBL" id="ACI65992.1"/>
    </source>
</evidence>
<dbReference type="SMART" id="SM00415">
    <property type="entry name" value="HSF"/>
    <property type="match status" value="1"/>
</dbReference>
<gene>
    <name evidence="8" type="ORF">PHATR_33622</name>
</gene>
<dbReference type="PRINTS" id="PR00056">
    <property type="entry name" value="HSFDOMAIN"/>
</dbReference>
<evidence type="ECO:0000256" key="4">
    <source>
        <dbReference type="ARBA" id="ARBA00023163"/>
    </source>
</evidence>
<evidence type="ECO:0000256" key="3">
    <source>
        <dbReference type="ARBA" id="ARBA00023125"/>
    </source>
</evidence>
<dbReference type="InParanoid" id="B5Y5T6"/>
<sequence length="295" mass="32870">MTNSEECFLGVHAEEGPCCSPTSFEHEDDKEATQMTCDVLCSLSSSAATSQPHASASVKSEDSCEFSHDSSKRRNSKTCASKQFQLPMFLSKTYHMIDRCDSEIATWSEAGDNFVVKNTEKFASSVLPRYFKHSNFSSFARQLNFYGFRKLRTDPILTSDVDPHTACFVRFYHEKFQKDKPQLLHQIKRATKTDQQSKDEVESLKHDVAKLKETLSLTAAQYDQKLAELSYECNRRITAMNAEYDKLAALVHSAITPRDSILAASSATASSSASQVPDLLHSLSQAASHQTAKAP</sequence>
<dbReference type="PaxDb" id="2850-Phatr33622"/>
<reference evidence="9" key="2">
    <citation type="submission" date="2008-08" db="EMBL/GenBank/DDBJ databases">
        <authorList>
            <consortium name="Diatom Consortium"/>
            <person name="Grigoriev I."/>
            <person name="Grimwood J."/>
            <person name="Kuo A."/>
            <person name="Otillar R.P."/>
            <person name="Salamov A."/>
            <person name="Detter J.C."/>
            <person name="Lindquist E."/>
            <person name="Shapiro H."/>
            <person name="Lucas S."/>
            <person name="Glavina del Rio T."/>
            <person name="Pitluck S."/>
            <person name="Rokhsar D."/>
            <person name="Bowler C."/>
        </authorList>
    </citation>
    <scope>GENOME REANNOTATION</scope>
    <source>
        <strain evidence="9">CCAP 1055/1</strain>
    </source>
</reference>
<dbReference type="PANTHER" id="PTHR10015:SF206">
    <property type="entry name" value="HSF-TYPE DNA-BINDING DOMAIN-CONTAINING PROTEIN"/>
    <property type="match status" value="1"/>
</dbReference>
<dbReference type="InterPro" id="IPR036390">
    <property type="entry name" value="WH_DNA-bd_sf"/>
</dbReference>
<dbReference type="SUPFAM" id="SSF46785">
    <property type="entry name" value="Winged helix' DNA-binding domain"/>
    <property type="match status" value="1"/>
</dbReference>
<dbReference type="RefSeq" id="XP_002186522.1">
    <property type="nucleotide sequence ID" value="XM_002186486.1"/>
</dbReference>
<dbReference type="eggNOG" id="KOG0627">
    <property type="taxonomic scope" value="Eukaryota"/>
</dbReference>
<reference evidence="8 9" key="1">
    <citation type="journal article" date="2008" name="Nature">
        <title>The Phaeodactylum genome reveals the evolutionary history of diatom genomes.</title>
        <authorList>
            <person name="Bowler C."/>
            <person name="Allen A.E."/>
            <person name="Badger J.H."/>
            <person name="Grimwood J."/>
            <person name="Jabbari K."/>
            <person name="Kuo A."/>
            <person name="Maheswari U."/>
            <person name="Martens C."/>
            <person name="Maumus F."/>
            <person name="Otillar R.P."/>
            <person name="Rayko E."/>
            <person name="Salamov A."/>
            <person name="Vandepoele K."/>
            <person name="Beszteri B."/>
            <person name="Gruber A."/>
            <person name="Heijde M."/>
            <person name="Katinka M."/>
            <person name="Mock T."/>
            <person name="Valentin K."/>
            <person name="Verret F."/>
            <person name="Berges J.A."/>
            <person name="Brownlee C."/>
            <person name="Cadoret J.P."/>
            <person name="Chiovitti A."/>
            <person name="Choi C.J."/>
            <person name="Coesel S."/>
            <person name="De Martino A."/>
            <person name="Detter J.C."/>
            <person name="Durkin C."/>
            <person name="Falciatore A."/>
            <person name="Fournet J."/>
            <person name="Haruta M."/>
            <person name="Huysman M.J."/>
            <person name="Jenkins B.D."/>
            <person name="Jiroutova K."/>
            <person name="Jorgensen R.E."/>
            <person name="Joubert Y."/>
            <person name="Kaplan A."/>
            <person name="Kroger N."/>
            <person name="Kroth P.G."/>
            <person name="La Roche J."/>
            <person name="Lindquist E."/>
            <person name="Lommer M."/>
            <person name="Martin-Jezequel V."/>
            <person name="Lopez P.J."/>
            <person name="Lucas S."/>
            <person name="Mangogna M."/>
            <person name="McGinnis K."/>
            <person name="Medlin L.K."/>
            <person name="Montsant A."/>
            <person name="Oudot-Le Secq M.P."/>
            <person name="Napoli C."/>
            <person name="Obornik M."/>
            <person name="Parker M.S."/>
            <person name="Petit J.L."/>
            <person name="Porcel B.M."/>
            <person name="Poulsen N."/>
            <person name="Robison M."/>
            <person name="Rychlewski L."/>
            <person name="Rynearson T.A."/>
            <person name="Schmutz J."/>
            <person name="Shapiro H."/>
            <person name="Siaut M."/>
            <person name="Stanley M."/>
            <person name="Sussman M.R."/>
            <person name="Taylor A.R."/>
            <person name="Vardi A."/>
            <person name="von Dassow P."/>
            <person name="Vyverman W."/>
            <person name="Willis A."/>
            <person name="Wyrwicz L.S."/>
            <person name="Rokhsar D.S."/>
            <person name="Weissenbach J."/>
            <person name="Armbrust E.V."/>
            <person name="Green B.R."/>
            <person name="Van de Peer Y."/>
            <person name="Grigoriev I.V."/>
        </authorList>
    </citation>
    <scope>NUCLEOTIDE SEQUENCE [LARGE SCALE GENOMIC DNA]</scope>
    <source>
        <strain evidence="8 9">CCAP 1055/1</strain>
    </source>
</reference>
<dbReference type="GO" id="GO:0003700">
    <property type="term" value="F:DNA-binding transcription factor activity"/>
    <property type="evidence" value="ECO:0007669"/>
    <property type="project" value="InterPro"/>
</dbReference>
<name>B5Y5T6_PHATC</name>
<comment type="similarity">
    <text evidence="6">Belongs to the HSF family.</text>
</comment>
<dbReference type="AlphaFoldDB" id="B5Y5T6"/>
<dbReference type="EMBL" id="CP001142">
    <property type="protein sequence ID" value="ACI65992.1"/>
    <property type="molecule type" value="Genomic_DNA"/>
</dbReference>
<dbReference type="Proteomes" id="UP000000759">
    <property type="component" value="Chromosome 3"/>
</dbReference>
<feature type="domain" description="HSF-type DNA-binding" evidence="7">
    <location>
        <begin position="85"/>
        <end position="190"/>
    </location>
</feature>
<dbReference type="FunFam" id="1.10.10.10:FF:000027">
    <property type="entry name" value="Heat shock transcription factor 1"/>
    <property type="match status" value="1"/>
</dbReference>
<dbReference type="Pfam" id="PF00447">
    <property type="entry name" value="HSF_DNA-bind"/>
    <property type="match status" value="1"/>
</dbReference>
<dbReference type="Gene3D" id="1.10.10.10">
    <property type="entry name" value="Winged helix-like DNA-binding domain superfamily/Winged helix DNA-binding domain"/>
    <property type="match status" value="1"/>
</dbReference>
<dbReference type="InterPro" id="IPR000232">
    <property type="entry name" value="HSF_DNA-bd"/>
</dbReference>
<dbReference type="GO" id="GO:0043565">
    <property type="term" value="F:sequence-specific DNA binding"/>
    <property type="evidence" value="ECO:0007669"/>
    <property type="project" value="InterPro"/>
</dbReference>
<evidence type="ECO:0000256" key="6">
    <source>
        <dbReference type="RuleBase" id="RU004020"/>
    </source>
</evidence>
<keyword evidence="2" id="KW-0805">Transcription regulation</keyword>
<evidence type="ECO:0000256" key="2">
    <source>
        <dbReference type="ARBA" id="ARBA00023015"/>
    </source>
</evidence>
<keyword evidence="9" id="KW-1185">Reference proteome</keyword>
<keyword evidence="5" id="KW-0539">Nucleus</keyword>
<evidence type="ECO:0000259" key="7">
    <source>
        <dbReference type="SMART" id="SM00415"/>
    </source>
</evidence>
<evidence type="ECO:0000313" key="9">
    <source>
        <dbReference type="Proteomes" id="UP000000759"/>
    </source>
</evidence>
<dbReference type="GeneID" id="7204138"/>
<keyword evidence="3" id="KW-0238">DNA-binding</keyword>
<evidence type="ECO:0000256" key="1">
    <source>
        <dbReference type="ARBA" id="ARBA00004123"/>
    </source>
</evidence>
<dbReference type="KEGG" id="pti:PHATR_33622"/>
<dbReference type="GO" id="GO:0005634">
    <property type="term" value="C:nucleus"/>
    <property type="evidence" value="ECO:0007669"/>
    <property type="project" value="UniProtKB-SubCell"/>
</dbReference>
<evidence type="ECO:0000256" key="5">
    <source>
        <dbReference type="ARBA" id="ARBA00023242"/>
    </source>
</evidence>
<proteinExistence type="inferred from homology"/>